<proteinExistence type="predicted"/>
<evidence type="ECO:0000256" key="3">
    <source>
        <dbReference type="ARBA" id="ARBA00023163"/>
    </source>
</evidence>
<dbReference type="RefSeq" id="WP_153684723.1">
    <property type="nucleotide sequence ID" value="NZ_WJIF01000005.1"/>
</dbReference>
<keyword evidence="2" id="KW-0238">DNA-binding</keyword>
<dbReference type="Proteomes" id="UP000431080">
    <property type="component" value="Unassembled WGS sequence"/>
</dbReference>
<evidence type="ECO:0000256" key="2">
    <source>
        <dbReference type="ARBA" id="ARBA00023125"/>
    </source>
</evidence>
<dbReference type="InterPro" id="IPR036390">
    <property type="entry name" value="WH_DNA-bd_sf"/>
</dbReference>
<dbReference type="CDD" id="cd00090">
    <property type="entry name" value="HTH_ARSR"/>
    <property type="match status" value="1"/>
</dbReference>
<dbReference type="InterPro" id="IPR002577">
    <property type="entry name" value="HTH_HxlR"/>
</dbReference>
<dbReference type="Gene3D" id="1.10.10.10">
    <property type="entry name" value="Winged helix-like DNA-binding domain superfamily/Winged helix DNA-binding domain"/>
    <property type="match status" value="1"/>
</dbReference>
<dbReference type="AlphaFoldDB" id="A0A6I2F917"/>
<dbReference type="Gene3D" id="3.30.1050.10">
    <property type="entry name" value="SCP2 sterol-binding domain"/>
    <property type="match status" value="1"/>
</dbReference>
<dbReference type="InterPro" id="IPR036527">
    <property type="entry name" value="SCP2_sterol-bd_dom_sf"/>
</dbReference>
<protein>
    <submittedName>
        <fullName evidence="5">Transcriptional regulator</fullName>
    </submittedName>
</protein>
<dbReference type="SUPFAM" id="SSF55718">
    <property type="entry name" value="SCP-like"/>
    <property type="match status" value="1"/>
</dbReference>
<dbReference type="Pfam" id="PF01638">
    <property type="entry name" value="HxlR"/>
    <property type="match status" value="1"/>
</dbReference>
<dbReference type="PANTHER" id="PTHR33204">
    <property type="entry name" value="TRANSCRIPTIONAL REGULATOR, MARR FAMILY"/>
    <property type="match status" value="1"/>
</dbReference>
<feature type="domain" description="HTH hxlR-type" evidence="4">
    <location>
        <begin position="10"/>
        <end position="108"/>
    </location>
</feature>
<organism evidence="5 6">
    <name type="scientific">Agromyces agglutinans</name>
    <dbReference type="NCBI Taxonomy" id="2662258"/>
    <lineage>
        <taxon>Bacteria</taxon>
        <taxon>Bacillati</taxon>
        <taxon>Actinomycetota</taxon>
        <taxon>Actinomycetes</taxon>
        <taxon>Micrococcales</taxon>
        <taxon>Microbacteriaceae</taxon>
        <taxon>Agromyces</taxon>
    </lineage>
</organism>
<comment type="caution">
    <text evidence="5">The sequence shown here is derived from an EMBL/GenBank/DDBJ whole genome shotgun (WGS) entry which is preliminary data.</text>
</comment>
<dbReference type="GO" id="GO:0003677">
    <property type="term" value="F:DNA binding"/>
    <property type="evidence" value="ECO:0007669"/>
    <property type="project" value="UniProtKB-KW"/>
</dbReference>
<accession>A0A6I2F917</accession>
<gene>
    <name evidence="5" type="ORF">GE115_10365</name>
</gene>
<evidence type="ECO:0000313" key="5">
    <source>
        <dbReference type="EMBL" id="MRG60267.1"/>
    </source>
</evidence>
<dbReference type="PROSITE" id="PS51118">
    <property type="entry name" value="HTH_HXLR"/>
    <property type="match status" value="1"/>
</dbReference>
<name>A0A6I2F917_9MICO</name>
<dbReference type="EMBL" id="WJIF01000005">
    <property type="protein sequence ID" value="MRG60267.1"/>
    <property type="molecule type" value="Genomic_DNA"/>
</dbReference>
<dbReference type="PANTHER" id="PTHR33204:SF18">
    <property type="entry name" value="TRANSCRIPTIONAL REGULATORY PROTEIN"/>
    <property type="match status" value="1"/>
</dbReference>
<dbReference type="InterPro" id="IPR036388">
    <property type="entry name" value="WH-like_DNA-bd_sf"/>
</dbReference>
<reference evidence="5 6" key="1">
    <citation type="submission" date="2019-10" db="EMBL/GenBank/DDBJ databases">
        <authorList>
            <person name="Nie G."/>
            <person name="Ming H."/>
            <person name="Yi B."/>
        </authorList>
    </citation>
    <scope>NUCLEOTIDE SEQUENCE [LARGE SCALE GENOMIC DNA]</scope>
    <source>
        <strain evidence="5 6">CFH 90414</strain>
    </source>
</reference>
<evidence type="ECO:0000256" key="1">
    <source>
        <dbReference type="ARBA" id="ARBA00023015"/>
    </source>
</evidence>
<dbReference type="SUPFAM" id="SSF46785">
    <property type="entry name" value="Winged helix' DNA-binding domain"/>
    <property type="match status" value="1"/>
</dbReference>
<evidence type="ECO:0000259" key="4">
    <source>
        <dbReference type="PROSITE" id="PS51118"/>
    </source>
</evidence>
<evidence type="ECO:0000313" key="6">
    <source>
        <dbReference type="Proteomes" id="UP000431080"/>
    </source>
</evidence>
<sequence>MATRRYSDACGIARSLDVIGERWALLVVRELVFGPKRFTDLRAGLQGISQNVLSQRLRDLEAAGVVTRTVLGPPASTQAYELTALGHSLEPVLLAMSRWGALTPPEPGAKMSNDAFALALRALFVPAAAGAPADSPAGAFVGRVRLRLTRDAFDVDVRPDRVEVTRAAGGDPSTVLEADESVLRAVMFHRRTLDDAIERGDLRVRGGIAEASAFLGRFAAPTLDDAVATGA</sequence>
<keyword evidence="6" id="KW-1185">Reference proteome</keyword>
<dbReference type="InterPro" id="IPR011991">
    <property type="entry name" value="ArsR-like_HTH"/>
</dbReference>
<keyword evidence="1" id="KW-0805">Transcription regulation</keyword>
<keyword evidence="3" id="KW-0804">Transcription</keyword>